<gene>
    <name evidence="1" type="ORF">ACFFJC_19315</name>
</gene>
<accession>A0ABV6D194</accession>
<proteinExistence type="predicted"/>
<organism evidence="1 2">
    <name type="scientific">Novosphingobium soli</name>
    <dbReference type="NCBI Taxonomy" id="574956"/>
    <lineage>
        <taxon>Bacteria</taxon>
        <taxon>Pseudomonadati</taxon>
        <taxon>Pseudomonadota</taxon>
        <taxon>Alphaproteobacteria</taxon>
        <taxon>Sphingomonadales</taxon>
        <taxon>Sphingomonadaceae</taxon>
        <taxon>Novosphingobium</taxon>
    </lineage>
</organism>
<keyword evidence="2" id="KW-1185">Reference proteome</keyword>
<evidence type="ECO:0000313" key="1">
    <source>
        <dbReference type="EMBL" id="MFC0206420.1"/>
    </source>
</evidence>
<name>A0ABV6D194_9SPHN</name>
<dbReference type="EMBL" id="JBHLWK010000027">
    <property type="protein sequence ID" value="MFC0206420.1"/>
    <property type="molecule type" value="Genomic_DNA"/>
</dbReference>
<dbReference type="Pfam" id="PF06528">
    <property type="entry name" value="Phage_P2_GpE"/>
    <property type="match status" value="1"/>
</dbReference>
<evidence type="ECO:0000313" key="2">
    <source>
        <dbReference type="Proteomes" id="UP001589798"/>
    </source>
</evidence>
<dbReference type="Proteomes" id="UP001589798">
    <property type="component" value="Unassembled WGS sequence"/>
</dbReference>
<dbReference type="RefSeq" id="WP_379489040.1">
    <property type="nucleotide sequence ID" value="NZ_JBHLWK010000027.1"/>
</dbReference>
<dbReference type="InterPro" id="IPR009493">
    <property type="entry name" value="P2_GpE"/>
</dbReference>
<sequence length="44" mass="5080">MADIAVVFHWPPEAMEPMPLADLMNWRERAAKRSQSPDTKNGKR</sequence>
<protein>
    <submittedName>
        <fullName evidence="1">GpE family phage tail protein</fullName>
    </submittedName>
</protein>
<reference evidence="1 2" key="1">
    <citation type="submission" date="2024-09" db="EMBL/GenBank/DDBJ databases">
        <authorList>
            <person name="Sun Q."/>
            <person name="Mori K."/>
        </authorList>
    </citation>
    <scope>NUCLEOTIDE SEQUENCE [LARGE SCALE GENOMIC DNA]</scope>
    <source>
        <strain evidence="1 2">CCM 7706</strain>
    </source>
</reference>
<comment type="caution">
    <text evidence="1">The sequence shown here is derived from an EMBL/GenBank/DDBJ whole genome shotgun (WGS) entry which is preliminary data.</text>
</comment>